<dbReference type="Proteomes" id="UP000076798">
    <property type="component" value="Unassembled WGS sequence"/>
</dbReference>
<dbReference type="EMBL" id="KV428528">
    <property type="protein sequence ID" value="KZT31571.1"/>
    <property type="molecule type" value="Genomic_DNA"/>
</dbReference>
<feature type="region of interest" description="Disordered" evidence="1">
    <location>
        <begin position="214"/>
        <end position="320"/>
    </location>
</feature>
<protein>
    <submittedName>
        <fullName evidence="2">Uncharacterized protein</fullName>
    </submittedName>
</protein>
<evidence type="ECO:0000313" key="3">
    <source>
        <dbReference type="Proteomes" id="UP000076798"/>
    </source>
</evidence>
<feature type="compositionally biased region" description="Pro residues" evidence="1">
    <location>
        <begin position="309"/>
        <end position="318"/>
    </location>
</feature>
<proteinExistence type="predicted"/>
<evidence type="ECO:0000256" key="1">
    <source>
        <dbReference type="SAM" id="MobiDB-lite"/>
    </source>
</evidence>
<organism evidence="2 3">
    <name type="scientific">Sistotremastrum suecicum HHB10207 ss-3</name>
    <dbReference type="NCBI Taxonomy" id="1314776"/>
    <lineage>
        <taxon>Eukaryota</taxon>
        <taxon>Fungi</taxon>
        <taxon>Dikarya</taxon>
        <taxon>Basidiomycota</taxon>
        <taxon>Agaricomycotina</taxon>
        <taxon>Agaricomycetes</taxon>
        <taxon>Sistotremastrales</taxon>
        <taxon>Sistotremastraceae</taxon>
        <taxon>Sistotremastrum</taxon>
    </lineage>
</organism>
<feature type="compositionally biased region" description="Low complexity" evidence="1">
    <location>
        <begin position="348"/>
        <end position="362"/>
    </location>
</feature>
<sequence length="381" mass="42804">MSRNNLWPTNRPDRYGPWKTRQLDNFPERLAAASLTVTDLQDLHFAKAINGMGAIAQDLDFRKSTHTAFIMKKSNRHWQRDITSEMMYDLIAYKAIFEDVGVISFTVTPETFPGIPIKTFAEKNIQYQLPPQFRKIKGVDALAEKFCQDLAKLIMPQIQDFPYRARFSKRTLQDIGLPTPPIRSAVYSNPPIHRGPFIHPSDDPLIRLDALEDEPEERDEEEEDREVSATIAHPVATPVRARSSSPVKNKGKGKAVVEDDEDEEARYWQETEGGPSSQVPGAFPATSLDPPPPQMTPTRGAVMPHSMFTPPPPMPPNPHWSQLGYPSYQVTTTTWTGVDPSWLPPSPLVHRSSPSLSSVSLSDIDPASLPRPVNRRPKSQK</sequence>
<feature type="compositionally biased region" description="Acidic residues" evidence="1">
    <location>
        <begin position="214"/>
        <end position="225"/>
    </location>
</feature>
<evidence type="ECO:0000313" key="2">
    <source>
        <dbReference type="EMBL" id="KZT31571.1"/>
    </source>
</evidence>
<dbReference type="AlphaFoldDB" id="A0A165WVQ2"/>
<accession>A0A165WVQ2</accession>
<keyword evidence="3" id="KW-1185">Reference proteome</keyword>
<gene>
    <name evidence="2" type="ORF">SISSUDRAFT_1067653</name>
</gene>
<reference evidence="2 3" key="1">
    <citation type="journal article" date="2016" name="Mol. Biol. Evol.">
        <title>Comparative Genomics of Early-Diverging Mushroom-Forming Fungi Provides Insights into the Origins of Lignocellulose Decay Capabilities.</title>
        <authorList>
            <person name="Nagy L.G."/>
            <person name="Riley R."/>
            <person name="Tritt A."/>
            <person name="Adam C."/>
            <person name="Daum C."/>
            <person name="Floudas D."/>
            <person name="Sun H."/>
            <person name="Yadav J.S."/>
            <person name="Pangilinan J."/>
            <person name="Larsson K.H."/>
            <person name="Matsuura K."/>
            <person name="Barry K."/>
            <person name="Labutti K."/>
            <person name="Kuo R."/>
            <person name="Ohm R.A."/>
            <person name="Bhattacharya S.S."/>
            <person name="Shirouzu T."/>
            <person name="Yoshinaga Y."/>
            <person name="Martin F.M."/>
            <person name="Grigoriev I.V."/>
            <person name="Hibbett D.S."/>
        </authorList>
    </citation>
    <scope>NUCLEOTIDE SEQUENCE [LARGE SCALE GENOMIC DNA]</scope>
    <source>
        <strain evidence="2 3">HHB10207 ss-3</strain>
    </source>
</reference>
<name>A0A165WVQ2_9AGAM</name>
<feature type="region of interest" description="Disordered" evidence="1">
    <location>
        <begin position="338"/>
        <end position="381"/>
    </location>
</feature>